<dbReference type="InterPro" id="IPR036514">
    <property type="entry name" value="SGNH_hydro_sf"/>
</dbReference>
<evidence type="ECO:0000256" key="6">
    <source>
        <dbReference type="SAM" id="SignalP"/>
    </source>
</evidence>
<feature type="signal peptide" evidence="6">
    <location>
        <begin position="1"/>
        <end position="22"/>
    </location>
</feature>
<dbReference type="Gene3D" id="3.40.50.1110">
    <property type="entry name" value="SGNH hydrolase"/>
    <property type="match status" value="1"/>
</dbReference>
<organism evidence="7 8">
    <name type="scientific">Oldenlandia corymbosa var. corymbosa</name>
    <dbReference type="NCBI Taxonomy" id="529605"/>
    <lineage>
        <taxon>Eukaryota</taxon>
        <taxon>Viridiplantae</taxon>
        <taxon>Streptophyta</taxon>
        <taxon>Embryophyta</taxon>
        <taxon>Tracheophyta</taxon>
        <taxon>Spermatophyta</taxon>
        <taxon>Magnoliopsida</taxon>
        <taxon>eudicotyledons</taxon>
        <taxon>Gunneridae</taxon>
        <taxon>Pentapetalae</taxon>
        <taxon>asterids</taxon>
        <taxon>lamiids</taxon>
        <taxon>Gentianales</taxon>
        <taxon>Rubiaceae</taxon>
        <taxon>Rubioideae</taxon>
        <taxon>Spermacoceae</taxon>
        <taxon>Hedyotis-Oldenlandia complex</taxon>
        <taxon>Oldenlandia</taxon>
    </lineage>
</organism>
<dbReference type="PANTHER" id="PTHR46020:SF32">
    <property type="entry name" value="GDSL ESTERASE_LIPASE"/>
    <property type="match status" value="1"/>
</dbReference>
<feature type="chain" id="PRO_5043381929" evidence="6">
    <location>
        <begin position="23"/>
        <end position="375"/>
    </location>
</feature>
<comment type="similarity">
    <text evidence="1">Belongs to the 'GDSL' lipolytic enzyme family.</text>
</comment>
<evidence type="ECO:0000256" key="1">
    <source>
        <dbReference type="ARBA" id="ARBA00008668"/>
    </source>
</evidence>
<dbReference type="Pfam" id="PF00657">
    <property type="entry name" value="Lipase_GDSL"/>
    <property type="match status" value="1"/>
</dbReference>
<gene>
    <name evidence="7" type="ORF">OLC1_LOCUS8170</name>
</gene>
<evidence type="ECO:0000256" key="2">
    <source>
        <dbReference type="ARBA" id="ARBA00022801"/>
    </source>
</evidence>
<dbReference type="AlphaFoldDB" id="A0AAV1CQX5"/>
<proteinExistence type="inferred from homology"/>
<evidence type="ECO:0000256" key="4">
    <source>
        <dbReference type="ARBA" id="ARBA00023098"/>
    </source>
</evidence>
<evidence type="ECO:0000256" key="3">
    <source>
        <dbReference type="ARBA" id="ARBA00022963"/>
    </source>
</evidence>
<evidence type="ECO:0000256" key="5">
    <source>
        <dbReference type="SAM" id="MobiDB-lite"/>
    </source>
</evidence>
<dbReference type="Proteomes" id="UP001161247">
    <property type="component" value="Chromosome 3"/>
</dbReference>
<reference evidence="7" key="1">
    <citation type="submission" date="2023-03" db="EMBL/GenBank/DDBJ databases">
        <authorList>
            <person name="Julca I."/>
        </authorList>
    </citation>
    <scope>NUCLEOTIDE SEQUENCE</scope>
</reference>
<accession>A0AAV1CQX5</accession>
<name>A0AAV1CQX5_OLDCO</name>
<protein>
    <submittedName>
        <fullName evidence="7">OLC1v1034264C1</fullName>
    </submittedName>
</protein>
<keyword evidence="6" id="KW-0732">Signal</keyword>
<feature type="compositionally biased region" description="Basic residues" evidence="5">
    <location>
        <begin position="34"/>
        <end position="49"/>
    </location>
</feature>
<dbReference type="PANTHER" id="PTHR46020">
    <property type="entry name" value="OSJNBB0059K02.9 PROTEIN"/>
    <property type="match status" value="1"/>
</dbReference>
<dbReference type="SUPFAM" id="SSF52266">
    <property type="entry name" value="SGNH hydrolase"/>
    <property type="match status" value="1"/>
</dbReference>
<evidence type="ECO:0000313" key="8">
    <source>
        <dbReference type="Proteomes" id="UP001161247"/>
    </source>
</evidence>
<sequence length="375" mass="41604">MELHKFLLVLLLLTSTILVASGDTSVHESSIDHPRHHHHHRHRHHRHSHQYYVDQRNKKYGFDKLFVFGDSYADTGNIQKSLGNSWKPPYGITFPGKPAGRFSDGRVLTDYIAKYYGIKSPVAYRWIKYFPKKLRSGVNFAYGGTGVLDTLVPEPNMTTQIDFFQQLLDNKVYNKVDLQSALFLVSLAGNDYSAYIAKGGIAEGLPAFITSVIKQLGVNLKRLRSLGARKIAVTGLEPLGCLPVNTVQTSFQQCNATANTAVAFHNVLLNEAVSKLNIEIGYNACTVLDLFNSFTTVLMHKGDITGSLKFETPLKPCCMGISPTDRCGSVDENGKKLYVVCNDTNSAFFWDGVHPTQAGWHAVSLALKPVLDQIV</sequence>
<keyword evidence="2" id="KW-0378">Hydrolase</keyword>
<dbReference type="GO" id="GO:0016788">
    <property type="term" value="F:hydrolase activity, acting on ester bonds"/>
    <property type="evidence" value="ECO:0007669"/>
    <property type="project" value="InterPro"/>
</dbReference>
<keyword evidence="8" id="KW-1185">Reference proteome</keyword>
<dbReference type="GO" id="GO:0016042">
    <property type="term" value="P:lipid catabolic process"/>
    <property type="evidence" value="ECO:0007669"/>
    <property type="project" value="UniProtKB-KW"/>
</dbReference>
<keyword evidence="3" id="KW-0442">Lipid degradation</keyword>
<dbReference type="EMBL" id="OX459120">
    <property type="protein sequence ID" value="CAI9097777.1"/>
    <property type="molecule type" value="Genomic_DNA"/>
</dbReference>
<evidence type="ECO:0000313" key="7">
    <source>
        <dbReference type="EMBL" id="CAI9097777.1"/>
    </source>
</evidence>
<feature type="region of interest" description="Disordered" evidence="5">
    <location>
        <begin position="28"/>
        <end position="49"/>
    </location>
</feature>
<dbReference type="InterPro" id="IPR001087">
    <property type="entry name" value="GDSL"/>
</dbReference>
<keyword evidence="4" id="KW-0443">Lipid metabolism</keyword>